<dbReference type="EMBL" id="CAXAMN010014446">
    <property type="protein sequence ID" value="CAK9043354.1"/>
    <property type="molecule type" value="Genomic_DNA"/>
</dbReference>
<dbReference type="Pfam" id="PF14559">
    <property type="entry name" value="TPR_19"/>
    <property type="match status" value="1"/>
</dbReference>
<dbReference type="Gene3D" id="1.25.40.10">
    <property type="entry name" value="Tetratricopeptide repeat domain"/>
    <property type="match status" value="2"/>
</dbReference>
<keyword evidence="6" id="KW-0802">TPR repeat</keyword>
<dbReference type="Gene3D" id="2.60.120.330">
    <property type="entry name" value="B-lactam Antibiotic, Isopenicillin N Synthase, Chain"/>
    <property type="match status" value="1"/>
</dbReference>
<dbReference type="PANTHER" id="PTHR46512">
    <property type="entry name" value="PEPTIDYLPROLYL ISOMERASE"/>
    <property type="match status" value="1"/>
</dbReference>
<evidence type="ECO:0000313" key="10">
    <source>
        <dbReference type="Proteomes" id="UP001642484"/>
    </source>
</evidence>
<dbReference type="InterPro" id="IPR027443">
    <property type="entry name" value="IPNS-like_sf"/>
</dbReference>
<feature type="region of interest" description="Disordered" evidence="7">
    <location>
        <begin position="1"/>
        <end position="25"/>
    </location>
</feature>
<accession>A0ABP0LXY0</accession>
<keyword evidence="5" id="KW-0413">Isomerase</keyword>
<dbReference type="PROSITE" id="PS50005">
    <property type="entry name" value="TPR"/>
    <property type="match status" value="1"/>
</dbReference>
<dbReference type="InterPro" id="IPR036034">
    <property type="entry name" value="PDZ_sf"/>
</dbReference>
<dbReference type="InterPro" id="IPR050754">
    <property type="entry name" value="FKBP4/5/8-like"/>
</dbReference>
<protein>
    <recommendedName>
        <fullName evidence="3">peptidylprolyl isomerase</fullName>
        <ecNumber evidence="3">5.2.1.8</ecNumber>
    </recommendedName>
</protein>
<dbReference type="Proteomes" id="UP001642484">
    <property type="component" value="Unassembled WGS sequence"/>
</dbReference>
<dbReference type="SMART" id="SM00028">
    <property type="entry name" value="TPR"/>
    <property type="match status" value="5"/>
</dbReference>
<comment type="similarity">
    <text evidence="2">Belongs to the aspartyl/asparaginyl beta-hydroxylase family.</text>
</comment>
<gene>
    <name evidence="9" type="ORF">CCMP2556_LOCUS22960</name>
</gene>
<feature type="compositionally biased region" description="Basic and acidic residues" evidence="7">
    <location>
        <begin position="591"/>
        <end position="600"/>
    </location>
</feature>
<comment type="catalytic activity">
    <reaction evidence="1">
        <text>[protein]-peptidylproline (omega=180) = [protein]-peptidylproline (omega=0)</text>
        <dbReference type="Rhea" id="RHEA:16237"/>
        <dbReference type="Rhea" id="RHEA-COMP:10747"/>
        <dbReference type="Rhea" id="RHEA-COMP:10748"/>
        <dbReference type="ChEBI" id="CHEBI:83833"/>
        <dbReference type="ChEBI" id="CHEBI:83834"/>
        <dbReference type="EC" id="5.2.1.8"/>
    </reaction>
</comment>
<comment type="caution">
    <text evidence="9">The sequence shown here is derived from an EMBL/GenBank/DDBJ whole genome shotgun (WGS) entry which is preliminary data.</text>
</comment>
<organism evidence="9 10">
    <name type="scientific">Durusdinium trenchii</name>
    <dbReference type="NCBI Taxonomy" id="1381693"/>
    <lineage>
        <taxon>Eukaryota</taxon>
        <taxon>Sar</taxon>
        <taxon>Alveolata</taxon>
        <taxon>Dinophyceae</taxon>
        <taxon>Suessiales</taxon>
        <taxon>Symbiodiniaceae</taxon>
        <taxon>Durusdinium</taxon>
    </lineage>
</organism>
<keyword evidence="4" id="KW-0697">Rotamase</keyword>
<evidence type="ECO:0000256" key="4">
    <source>
        <dbReference type="ARBA" id="ARBA00023110"/>
    </source>
</evidence>
<dbReference type="Gene3D" id="2.30.42.10">
    <property type="match status" value="1"/>
</dbReference>
<dbReference type="InterPro" id="IPR011990">
    <property type="entry name" value="TPR-like_helical_dom_sf"/>
</dbReference>
<evidence type="ECO:0000256" key="1">
    <source>
        <dbReference type="ARBA" id="ARBA00000971"/>
    </source>
</evidence>
<evidence type="ECO:0000313" key="9">
    <source>
        <dbReference type="EMBL" id="CAK9043354.1"/>
    </source>
</evidence>
<keyword evidence="10" id="KW-1185">Reference proteome</keyword>
<dbReference type="SUPFAM" id="SSF51197">
    <property type="entry name" value="Clavaminate synthase-like"/>
    <property type="match status" value="1"/>
</dbReference>
<evidence type="ECO:0000256" key="7">
    <source>
        <dbReference type="SAM" id="MobiDB-lite"/>
    </source>
</evidence>
<reference evidence="9 10" key="1">
    <citation type="submission" date="2024-02" db="EMBL/GenBank/DDBJ databases">
        <authorList>
            <person name="Chen Y."/>
            <person name="Shah S."/>
            <person name="Dougan E. K."/>
            <person name="Thang M."/>
            <person name="Chan C."/>
        </authorList>
    </citation>
    <scope>NUCLEOTIDE SEQUENCE [LARGE SCALE GENOMIC DNA]</scope>
</reference>
<dbReference type="PROSITE" id="PS50106">
    <property type="entry name" value="PDZ"/>
    <property type="match status" value="1"/>
</dbReference>
<dbReference type="PANTHER" id="PTHR46512:SF9">
    <property type="entry name" value="PEPTIDYLPROLYL ISOMERASE"/>
    <property type="match status" value="1"/>
</dbReference>
<feature type="region of interest" description="Disordered" evidence="7">
    <location>
        <begin position="578"/>
        <end position="600"/>
    </location>
</feature>
<dbReference type="InterPro" id="IPR019734">
    <property type="entry name" value="TPR_rpt"/>
</dbReference>
<proteinExistence type="inferred from homology"/>
<dbReference type="EC" id="5.2.1.8" evidence="3"/>
<evidence type="ECO:0000256" key="6">
    <source>
        <dbReference type="PROSITE-ProRule" id="PRU00339"/>
    </source>
</evidence>
<dbReference type="Pfam" id="PF05118">
    <property type="entry name" value="Asp_Arg_Hydrox"/>
    <property type="match status" value="1"/>
</dbReference>
<feature type="repeat" description="TPR" evidence="6">
    <location>
        <begin position="387"/>
        <end position="420"/>
    </location>
</feature>
<evidence type="ECO:0000256" key="5">
    <source>
        <dbReference type="ARBA" id="ARBA00023235"/>
    </source>
</evidence>
<name>A0ABP0LXY0_9DINO</name>
<evidence type="ECO:0000256" key="3">
    <source>
        <dbReference type="ARBA" id="ARBA00013194"/>
    </source>
</evidence>
<feature type="domain" description="PDZ" evidence="8">
    <location>
        <begin position="498"/>
        <end position="565"/>
    </location>
</feature>
<sequence length="849" mass="96487">MEPDTLRPSEEKTDPSERLEKAKKLKEEGNAKFKVEDFPGARKAYAEALRITQKMPEDLASETAELRRPVQLNLALVCLRLDPTEPFRALELCEEVLDAEPENPKATYRKAKALLELGEEKEAEFELVRACKLMPKDATVRKDLEALRQKLRDDKAKEQQSFQGLFEKNPGFASEGRVSDAQRLSKADVDDIYFHDGKENPYEGAERPEELARDFQLQGRLEDATQAYEVAMGRSAQEENWLSHLSYALDYGALLMDLNIDRLALRCFNTVFERPAEPESAAQPLRQHALLLKAICLLNESSDAEADISECLEKWLQLAHPGEAGSVVESLQRLKEEGKGTADTVVALGLMQLLQSQESLVNTFADAVILDDLKEGDSFFGTQQRRATRWNMLGAVLANRGQPEKAISVWRQALQCQPHYPRALVNMAMSQLKCGDFLGACASQAKALKVLPPWATEEIWQQLEKDRLEGYKGKEEISQDSQVEAKASEKVVTNDETEVIISREEISQKFGMMIDVEPLEDGGHRISDIREGGIVDLWNKQNDTLALRVNDVLMSVNGMSTFEGMMEQFKHQLSCQLKRRRRPAPQPPAEGLKEDDSEAKKEAAEWERKKIIDSEFGSGAGERLGRIEKMYHRVGSNDIFQEELPTGRRLAPGYVENLMPVCPFHDLKDHPWCAELKKHWKQIRQELKKNLDESLWTPGAYQKSNEAYGKDWKIMGVLTEDKWQDPERFKVTTGVLKQLQGIKPFEAFFAKMPPRTTIAPHSDNLNYVLTSHLALELEEGKCSITVGNEEKYWKEGEMVILDTTFIHSTKNESSRPRYVLVLRFWHPGLTEEERRAIHVSHMILARAAQ</sequence>
<dbReference type="InterPro" id="IPR001478">
    <property type="entry name" value="PDZ"/>
</dbReference>
<dbReference type="InterPro" id="IPR007803">
    <property type="entry name" value="Asp/Arg/Pro-Hydrxlase"/>
</dbReference>
<evidence type="ECO:0000256" key="2">
    <source>
        <dbReference type="ARBA" id="ARBA00007730"/>
    </source>
</evidence>
<evidence type="ECO:0000259" key="8">
    <source>
        <dbReference type="PROSITE" id="PS50106"/>
    </source>
</evidence>
<dbReference type="SUPFAM" id="SSF48452">
    <property type="entry name" value="TPR-like"/>
    <property type="match status" value="2"/>
</dbReference>